<keyword evidence="8 12" id="KW-0798">TonB box</keyword>
<dbReference type="EMBL" id="QFQI01000008">
    <property type="protein sequence ID" value="PZQ59687.1"/>
    <property type="molecule type" value="Genomic_DNA"/>
</dbReference>
<comment type="similarity">
    <text evidence="11 12">Belongs to the TonB-dependent receptor family.</text>
</comment>
<dbReference type="GO" id="GO:0006826">
    <property type="term" value="P:iron ion transport"/>
    <property type="evidence" value="ECO:0007669"/>
    <property type="project" value="UniProtKB-KW"/>
</dbReference>
<evidence type="ECO:0000256" key="5">
    <source>
        <dbReference type="ARBA" id="ARBA00022692"/>
    </source>
</evidence>
<keyword evidence="6" id="KW-0408">Iron</keyword>
<dbReference type="PROSITE" id="PS52016">
    <property type="entry name" value="TONB_DEPENDENT_REC_3"/>
    <property type="match status" value="1"/>
</dbReference>
<dbReference type="Pfam" id="PF07715">
    <property type="entry name" value="Plug"/>
    <property type="match status" value="1"/>
</dbReference>
<keyword evidence="2 11" id="KW-0813">Transport</keyword>
<dbReference type="InterPro" id="IPR000531">
    <property type="entry name" value="Beta-barrel_TonB"/>
</dbReference>
<dbReference type="Gene3D" id="2.40.170.20">
    <property type="entry name" value="TonB-dependent receptor, beta-barrel domain"/>
    <property type="match status" value="1"/>
</dbReference>
<gene>
    <name evidence="16" type="ORF">DI544_11220</name>
</gene>
<evidence type="ECO:0000256" key="7">
    <source>
        <dbReference type="ARBA" id="ARBA00023065"/>
    </source>
</evidence>
<dbReference type="Pfam" id="PF00593">
    <property type="entry name" value="TonB_dep_Rec_b-barrel"/>
    <property type="match status" value="1"/>
</dbReference>
<dbReference type="InterPro" id="IPR039426">
    <property type="entry name" value="TonB-dep_rcpt-like"/>
</dbReference>
<name>A0A2W5QPA2_9SPHN</name>
<dbReference type="InterPro" id="IPR036942">
    <property type="entry name" value="Beta-barrel_TonB_sf"/>
</dbReference>
<dbReference type="AlphaFoldDB" id="A0A2W5QPA2"/>
<dbReference type="PANTHER" id="PTHR32552">
    <property type="entry name" value="FERRICHROME IRON RECEPTOR-RELATED"/>
    <property type="match status" value="1"/>
</dbReference>
<dbReference type="CDD" id="cd01347">
    <property type="entry name" value="ligand_gated_channel"/>
    <property type="match status" value="1"/>
</dbReference>
<reference evidence="16 17" key="1">
    <citation type="submission" date="2017-08" db="EMBL/GenBank/DDBJ databases">
        <title>Infants hospitalized years apart are colonized by the same room-sourced microbial strains.</title>
        <authorList>
            <person name="Brooks B."/>
            <person name="Olm M.R."/>
            <person name="Firek B.A."/>
            <person name="Baker R."/>
            <person name="Thomas B.C."/>
            <person name="Morowitz M.J."/>
            <person name="Banfield J.F."/>
        </authorList>
    </citation>
    <scope>NUCLEOTIDE SEQUENCE [LARGE SCALE GENOMIC DNA]</scope>
    <source>
        <strain evidence="16">S2_005_001_R1_22</strain>
    </source>
</reference>
<evidence type="ECO:0000256" key="6">
    <source>
        <dbReference type="ARBA" id="ARBA00023004"/>
    </source>
</evidence>
<sequence>MASAAAAQDTASAPGTPADTPPATPAAQQATASDAALGDIIVTAQRREQTLREVPVSVAVIGADALREQRITTVADLSTAVPNLTVSASPFQPFVAIRGLGSGAASRALEQSVATYVDGIYAGRPNQFLNPYFDVERVEVVRGPQGVLFGVNANAGGINIVNKKADSGMFEGYATAGYEFANQGYNVEGAVSVPITADLGIRVAGRVGRDGAYLRNLVNNRDVPTTDHRIVRATLSWRPDGDLKVDLGYEYSHNRRDGNLFQNAKIYPGVFGTIEDGDVDFDVTYPAGRANYTRTTSQNVILNASYQIGAHVLSSSSGYSVLDFSQAMTPPGTAFLGTAVANEKFRQFYQEVRLTSPSHQPFEYILGATYLHQRDRIPQGYDIDLSFFGASGVLAAIRTNFDLTNETLAAFGQGTYHFDDRLSVTGGVRYSTVKKDVDYLISASDFGAPLTGYAFNPTSAVLNRNFGWMLYVDPAVPATVRPTSITRGRRFNAWNPSASINYEVSDRLSVYASFNTGTKAGGFNDQEKSGLLPENGAALDPFEFNSEQAKNYEAGVKFAGRHARFEAALFHTTYDDMQVSQAISGGTVTSNAASAHANGVELGGQLLLARGFTVSGDFAYIDAKYDNFPGVGCIPSPVPTTCDPVAANARGGKLTGLPKITGSINPAYETNLSDQLKLRVFGRAYYNDGAQWSPTQDPNTRTPSYWTFDAGATIGQIDKGWSLSVTARNLTNEVVQGYLLPWLVPAGGYQVIVSPGRQVFMDIRFSF</sequence>
<proteinExistence type="inferred from homology"/>
<evidence type="ECO:0000256" key="10">
    <source>
        <dbReference type="ARBA" id="ARBA00023237"/>
    </source>
</evidence>
<evidence type="ECO:0000256" key="8">
    <source>
        <dbReference type="ARBA" id="ARBA00023077"/>
    </source>
</evidence>
<dbReference type="PANTHER" id="PTHR32552:SF81">
    <property type="entry name" value="TONB-DEPENDENT OUTER MEMBRANE RECEPTOR"/>
    <property type="match status" value="1"/>
</dbReference>
<evidence type="ECO:0000256" key="1">
    <source>
        <dbReference type="ARBA" id="ARBA00004571"/>
    </source>
</evidence>
<feature type="domain" description="TonB-dependent receptor-like beta-barrel" evidence="14">
    <location>
        <begin position="237"/>
        <end position="730"/>
    </location>
</feature>
<dbReference type="Proteomes" id="UP000249229">
    <property type="component" value="Unassembled WGS sequence"/>
</dbReference>
<evidence type="ECO:0000256" key="12">
    <source>
        <dbReference type="RuleBase" id="RU003357"/>
    </source>
</evidence>
<accession>A0A2W5QPA2</accession>
<evidence type="ECO:0000256" key="9">
    <source>
        <dbReference type="ARBA" id="ARBA00023136"/>
    </source>
</evidence>
<evidence type="ECO:0008006" key="18">
    <source>
        <dbReference type="Google" id="ProtNLM"/>
    </source>
</evidence>
<protein>
    <recommendedName>
        <fullName evidence="18">TonB-dependent receptor</fullName>
    </recommendedName>
</protein>
<comment type="caution">
    <text evidence="16">The sequence shown here is derived from an EMBL/GenBank/DDBJ whole genome shotgun (WGS) entry which is preliminary data.</text>
</comment>
<keyword evidence="9 11" id="KW-0472">Membrane</keyword>
<feature type="domain" description="TonB-dependent receptor plug" evidence="15">
    <location>
        <begin position="51"/>
        <end position="156"/>
    </location>
</feature>
<dbReference type="GO" id="GO:0009279">
    <property type="term" value="C:cell outer membrane"/>
    <property type="evidence" value="ECO:0007669"/>
    <property type="project" value="UniProtKB-SubCell"/>
</dbReference>
<evidence type="ECO:0000256" key="3">
    <source>
        <dbReference type="ARBA" id="ARBA00022452"/>
    </source>
</evidence>
<evidence type="ECO:0000313" key="16">
    <source>
        <dbReference type="EMBL" id="PZQ59687.1"/>
    </source>
</evidence>
<keyword evidence="3 11" id="KW-1134">Transmembrane beta strand</keyword>
<evidence type="ECO:0000259" key="14">
    <source>
        <dbReference type="Pfam" id="PF00593"/>
    </source>
</evidence>
<keyword evidence="5 11" id="KW-0812">Transmembrane</keyword>
<keyword evidence="10 11" id="KW-0998">Cell outer membrane</keyword>
<feature type="compositionally biased region" description="Low complexity" evidence="13">
    <location>
        <begin position="1"/>
        <end position="18"/>
    </location>
</feature>
<feature type="region of interest" description="Disordered" evidence="13">
    <location>
        <begin position="1"/>
        <end position="30"/>
    </location>
</feature>
<evidence type="ECO:0000256" key="4">
    <source>
        <dbReference type="ARBA" id="ARBA00022496"/>
    </source>
</evidence>
<evidence type="ECO:0000313" key="17">
    <source>
        <dbReference type="Proteomes" id="UP000249229"/>
    </source>
</evidence>
<keyword evidence="7" id="KW-0406">Ion transport</keyword>
<dbReference type="SUPFAM" id="SSF56935">
    <property type="entry name" value="Porins"/>
    <property type="match status" value="1"/>
</dbReference>
<comment type="subcellular location">
    <subcellularLocation>
        <location evidence="1 11">Cell outer membrane</location>
        <topology evidence="1 11">Multi-pass membrane protein</topology>
    </subcellularLocation>
</comment>
<evidence type="ECO:0000256" key="2">
    <source>
        <dbReference type="ARBA" id="ARBA00022448"/>
    </source>
</evidence>
<evidence type="ECO:0000256" key="11">
    <source>
        <dbReference type="PROSITE-ProRule" id="PRU01360"/>
    </source>
</evidence>
<organism evidence="16 17">
    <name type="scientific">Sphingomonas taxi</name>
    <dbReference type="NCBI Taxonomy" id="1549858"/>
    <lineage>
        <taxon>Bacteria</taxon>
        <taxon>Pseudomonadati</taxon>
        <taxon>Pseudomonadota</taxon>
        <taxon>Alphaproteobacteria</taxon>
        <taxon>Sphingomonadales</taxon>
        <taxon>Sphingomonadaceae</taxon>
        <taxon>Sphingomonas</taxon>
    </lineage>
</organism>
<evidence type="ECO:0000259" key="15">
    <source>
        <dbReference type="Pfam" id="PF07715"/>
    </source>
</evidence>
<keyword evidence="4" id="KW-0410">Iron transport</keyword>
<dbReference type="InterPro" id="IPR012910">
    <property type="entry name" value="Plug_dom"/>
</dbReference>
<evidence type="ECO:0000256" key="13">
    <source>
        <dbReference type="SAM" id="MobiDB-lite"/>
    </source>
</evidence>